<dbReference type="Pfam" id="PF00583">
    <property type="entry name" value="Acetyltransf_1"/>
    <property type="match status" value="1"/>
</dbReference>
<dbReference type="OrthoDB" id="30840at2759"/>
<reference evidence="8 9" key="1">
    <citation type="journal article" date="2013" name="PLoS Genet.">
        <title>Genomic mechanisms accounting for the adaptation to parasitism in nematode-trapping fungi.</title>
        <authorList>
            <person name="Meerupati T."/>
            <person name="Andersson K.M."/>
            <person name="Friman E."/>
            <person name="Kumar D."/>
            <person name="Tunlid A."/>
            <person name="Ahren D."/>
        </authorList>
    </citation>
    <scope>NUCLEOTIDE SEQUENCE [LARGE SCALE GENOMIC DNA]</scope>
    <source>
        <strain evidence="8 9">CBS 200.50</strain>
    </source>
</reference>
<evidence type="ECO:0000259" key="6">
    <source>
        <dbReference type="Pfam" id="PF22974"/>
    </source>
</evidence>
<keyword evidence="2" id="KW-0012">Acyltransferase</keyword>
<feature type="region of interest" description="Disordered" evidence="3">
    <location>
        <begin position="794"/>
        <end position="838"/>
    </location>
</feature>
<dbReference type="PANTHER" id="PTHR10908:SF0">
    <property type="entry name" value="SEROTONIN N-ACETYLTRANSFERASE"/>
    <property type="match status" value="1"/>
</dbReference>
<dbReference type="InterPro" id="IPR054293">
    <property type="entry name" value="DUF7029"/>
</dbReference>
<dbReference type="EMBL" id="AQGS01000545">
    <property type="protein sequence ID" value="EPS38500.1"/>
    <property type="molecule type" value="Genomic_DNA"/>
</dbReference>
<evidence type="ECO:0000313" key="9">
    <source>
        <dbReference type="Proteomes" id="UP000015100"/>
    </source>
</evidence>
<dbReference type="SUPFAM" id="SSF55729">
    <property type="entry name" value="Acyl-CoA N-acyltransferases (Nat)"/>
    <property type="match status" value="1"/>
</dbReference>
<dbReference type="InterPro" id="IPR000182">
    <property type="entry name" value="GNAT_dom"/>
</dbReference>
<gene>
    <name evidence="8" type="ORF">H072_7741</name>
</gene>
<dbReference type="CDD" id="cd04301">
    <property type="entry name" value="NAT_SF"/>
    <property type="match status" value="1"/>
</dbReference>
<dbReference type="HOGENOM" id="CLU_314229_0_0_1"/>
<dbReference type="AlphaFoldDB" id="S8A659"/>
<organism evidence="8 9">
    <name type="scientific">Dactylellina haptotyla (strain CBS 200.50)</name>
    <name type="common">Nematode-trapping fungus</name>
    <name type="synonym">Monacrosporium haptotylum</name>
    <dbReference type="NCBI Taxonomy" id="1284197"/>
    <lineage>
        <taxon>Eukaryota</taxon>
        <taxon>Fungi</taxon>
        <taxon>Dikarya</taxon>
        <taxon>Ascomycota</taxon>
        <taxon>Pezizomycotina</taxon>
        <taxon>Orbiliomycetes</taxon>
        <taxon>Orbiliales</taxon>
        <taxon>Orbiliaceae</taxon>
        <taxon>Dactylellina</taxon>
    </lineage>
</organism>
<evidence type="ECO:0000256" key="3">
    <source>
        <dbReference type="SAM" id="MobiDB-lite"/>
    </source>
</evidence>
<dbReference type="Pfam" id="PF23865">
    <property type="entry name" value="DUF7223"/>
    <property type="match status" value="1"/>
</dbReference>
<feature type="domain" description="DUF7029" evidence="6">
    <location>
        <begin position="145"/>
        <end position="245"/>
    </location>
</feature>
<comment type="caution">
    <text evidence="8">The sequence shown here is derived from an EMBL/GenBank/DDBJ whole genome shotgun (WGS) entry which is preliminary data.</text>
</comment>
<keyword evidence="1" id="KW-0808">Transferase</keyword>
<reference evidence="9" key="2">
    <citation type="submission" date="2013-04" db="EMBL/GenBank/DDBJ databases">
        <title>Genomic mechanisms accounting for the adaptation to parasitism in nematode-trapping fungi.</title>
        <authorList>
            <person name="Ahren D.G."/>
        </authorList>
    </citation>
    <scope>NUCLEOTIDE SEQUENCE [LARGE SCALE GENOMIC DNA]</scope>
    <source>
        <strain evidence="9">CBS 200.50</strain>
    </source>
</reference>
<evidence type="ECO:0000256" key="4">
    <source>
        <dbReference type="SAM" id="SignalP"/>
    </source>
</evidence>
<keyword evidence="9" id="KW-1185">Reference proteome</keyword>
<feature type="domain" description="N-acetyltransferase" evidence="5">
    <location>
        <begin position="839"/>
        <end position="887"/>
    </location>
</feature>
<keyword evidence="4" id="KW-0732">Signal</keyword>
<dbReference type="GO" id="GO:0004059">
    <property type="term" value="F:aralkylamine N-acetyltransferase activity"/>
    <property type="evidence" value="ECO:0007669"/>
    <property type="project" value="TreeGrafter"/>
</dbReference>
<evidence type="ECO:0000259" key="7">
    <source>
        <dbReference type="Pfam" id="PF23865"/>
    </source>
</evidence>
<feature type="signal peptide" evidence="4">
    <location>
        <begin position="1"/>
        <end position="22"/>
    </location>
</feature>
<protein>
    <submittedName>
        <fullName evidence="8">Uncharacterized protein</fullName>
    </submittedName>
</protein>
<sequence length="931" mass="103481">MLGTNLVAFICLSQGLGTLVLGGPIAASDKNVASNWKIPVGYEEMIPVVETLEQRDSLSGRSDESVKFTGESGIHRKRASTTGWMIPDGYQEMTAVTEEELVPHRMRKRADDPSRLDPQKHIDLVFKSMPKEGSASLLAKIKAQPNKDHPIVALDHFKSLLKSHTLFEKPNTINLEFQNNDQVTYAMKAWDWVNKNSADYFFMVVQVPVPGKKELVRTKLHNVTNVEVHNLETKLTAVELPWESLGELDITVGSAQAPGSPNHARDLNKRFTLNPSLPVDVSFGKPGKEISLHHIDTGSEDTIAEGEFDVKCINCYTTGIVELAARFRTEWSKIKEASISVKTKKLAAVMDVEASFALRSAETFRHEIVSFPIGLISVWGIFNFGPKIGIEAYQKYDAKGRVAVGAKLDVKVPESEAIVDFSNLKKSSVSGFKDTTFEWDAAIKDSDAKVQGTAAIITKVGVSIDLLDSGVASDVEFWLPKVEYTIAGGLKTGGWCPNHKDVRGGVNGKVNAGFQVKFIGLEGSGILKDDIPKQNWEPEWGIQSLKVVDFCRPIDPVEFGKKLLYDLSKTRNIPAPPPQKGEHSETEIMRVEFESVWKWTSFGRMESYVLRYENGDFIKRGPKEEFIKNWRGTGRKFRTFNSETQKDEEFEACTNRSEYVRKLKTATILSALHLQGMQSMALTFHPKSSMNKMSVYVRTLTINDIDKIVELENVCFSEEERASIEKFRYRLTVCGELSHGLFTLSKPHPDTPKGVSDFKPKEILVAMISATKTSSPNITEASMKIPRELLTAYGLPAPPKEQDPPAPKTDTAAAPDTEGESSQEATKEAIPPPEGHVESGETICIHSVCVSPSYRNMGYSQILLKDFIARMRDAGLSKRIALICRKEMTGVYTKVLFRYRGNSTVTHGGGNWVDMIYEYSVPPSKAAARRG</sequence>
<dbReference type="InterPro" id="IPR055647">
    <property type="entry name" value="DUF7223"/>
</dbReference>
<feature type="domain" description="DUF7223" evidence="7">
    <location>
        <begin position="303"/>
        <end position="520"/>
    </location>
</feature>
<feature type="chain" id="PRO_5004560344" evidence="4">
    <location>
        <begin position="23"/>
        <end position="931"/>
    </location>
</feature>
<accession>S8A659</accession>
<dbReference type="Gene3D" id="3.40.630.30">
    <property type="match status" value="1"/>
</dbReference>
<evidence type="ECO:0000313" key="8">
    <source>
        <dbReference type="EMBL" id="EPS38500.1"/>
    </source>
</evidence>
<dbReference type="Pfam" id="PF22974">
    <property type="entry name" value="DUF7029"/>
    <property type="match status" value="1"/>
</dbReference>
<dbReference type="PANTHER" id="PTHR10908">
    <property type="entry name" value="SEROTONIN N-ACETYLTRANSFERASE"/>
    <property type="match status" value="1"/>
</dbReference>
<dbReference type="eggNOG" id="KOG4144">
    <property type="taxonomic scope" value="Eukaryota"/>
</dbReference>
<dbReference type="InterPro" id="IPR051635">
    <property type="entry name" value="SNAT-like"/>
</dbReference>
<evidence type="ECO:0000256" key="2">
    <source>
        <dbReference type="ARBA" id="ARBA00023315"/>
    </source>
</evidence>
<feature type="compositionally biased region" description="Pro residues" evidence="3">
    <location>
        <begin position="796"/>
        <end position="807"/>
    </location>
</feature>
<evidence type="ECO:0000256" key="1">
    <source>
        <dbReference type="ARBA" id="ARBA00022679"/>
    </source>
</evidence>
<dbReference type="InterPro" id="IPR016181">
    <property type="entry name" value="Acyl_CoA_acyltransferase"/>
</dbReference>
<dbReference type="Proteomes" id="UP000015100">
    <property type="component" value="Unassembled WGS sequence"/>
</dbReference>
<dbReference type="STRING" id="1284197.S8A659"/>
<proteinExistence type="predicted"/>
<evidence type="ECO:0000259" key="5">
    <source>
        <dbReference type="Pfam" id="PF00583"/>
    </source>
</evidence>
<dbReference type="GO" id="GO:0005737">
    <property type="term" value="C:cytoplasm"/>
    <property type="evidence" value="ECO:0007669"/>
    <property type="project" value="TreeGrafter"/>
</dbReference>
<name>S8A659_DACHA</name>